<reference evidence="3" key="1">
    <citation type="journal article" date="2014" name="Int. J. Syst. Evol. Microbiol.">
        <title>Complete genome of a new Firmicutes species belonging to the dominant human colonic microbiota ('Ruminococcus bicirculans') reveals two chromosomes and a selective capacity to utilize plant glucans.</title>
        <authorList>
            <consortium name="NISC Comparative Sequencing Program"/>
            <person name="Wegmann U."/>
            <person name="Louis P."/>
            <person name="Goesmann A."/>
            <person name="Henrissat B."/>
            <person name="Duncan S.H."/>
            <person name="Flint H.J."/>
        </authorList>
    </citation>
    <scope>NUCLEOTIDE SEQUENCE</scope>
    <source>
        <strain evidence="3">NBRC 105001</strain>
    </source>
</reference>
<proteinExistence type="predicted"/>
<keyword evidence="1" id="KW-0472">Membrane</keyword>
<name>A0A2S7X150_9GAMM</name>
<keyword evidence="6" id="KW-1185">Reference proteome</keyword>
<dbReference type="Pfam" id="PF04335">
    <property type="entry name" value="VirB8"/>
    <property type="match status" value="1"/>
</dbReference>
<dbReference type="RefSeq" id="WP_146107813.1">
    <property type="nucleotide sequence ID" value="NZ_BSOU01000014.1"/>
</dbReference>
<feature type="domain" description="Bacterial virulence protein VirB8" evidence="2">
    <location>
        <begin position="21"/>
        <end position="234"/>
    </location>
</feature>
<dbReference type="OrthoDB" id="6630869at2"/>
<reference evidence="3" key="4">
    <citation type="submission" date="2023-01" db="EMBL/GenBank/DDBJ databases">
        <title>Draft genome sequence of Aliivibrio sifiae strain NBRC 105001.</title>
        <authorList>
            <person name="Sun Q."/>
            <person name="Mori K."/>
        </authorList>
    </citation>
    <scope>NUCLEOTIDE SEQUENCE</scope>
    <source>
        <strain evidence="3">NBRC 105001</strain>
    </source>
</reference>
<evidence type="ECO:0000259" key="2">
    <source>
        <dbReference type="Pfam" id="PF04335"/>
    </source>
</evidence>
<protein>
    <recommendedName>
        <fullName evidence="2">Bacterial virulence protein VirB8 domain-containing protein</fullName>
    </recommendedName>
</protein>
<dbReference type="InterPro" id="IPR007430">
    <property type="entry name" value="VirB8"/>
</dbReference>
<evidence type="ECO:0000313" key="3">
    <source>
        <dbReference type="EMBL" id="GLR76830.1"/>
    </source>
</evidence>
<evidence type="ECO:0000313" key="5">
    <source>
        <dbReference type="Proteomes" id="UP000239273"/>
    </source>
</evidence>
<organism evidence="4 5">
    <name type="scientific">Aliivibrio sifiae</name>
    <dbReference type="NCBI Taxonomy" id="566293"/>
    <lineage>
        <taxon>Bacteria</taxon>
        <taxon>Pseudomonadati</taxon>
        <taxon>Pseudomonadota</taxon>
        <taxon>Gammaproteobacteria</taxon>
        <taxon>Vibrionales</taxon>
        <taxon>Vibrionaceae</taxon>
        <taxon>Aliivibrio</taxon>
    </lineage>
</organism>
<keyword evidence="1" id="KW-1133">Transmembrane helix</keyword>
<dbReference type="Proteomes" id="UP001156660">
    <property type="component" value="Unassembled WGS sequence"/>
</dbReference>
<keyword evidence="1" id="KW-0812">Transmembrane</keyword>
<dbReference type="Proteomes" id="UP000239273">
    <property type="component" value="Unassembled WGS sequence"/>
</dbReference>
<reference evidence="4 5" key="2">
    <citation type="submission" date="2016-12" db="EMBL/GenBank/DDBJ databases">
        <title>Diversity of luminous bacteria.</title>
        <authorList>
            <person name="Yoshizawa S."/>
            <person name="Kogure K."/>
        </authorList>
    </citation>
    <scope>NUCLEOTIDE SEQUENCE [LARGE SCALE GENOMIC DNA]</scope>
    <source>
        <strain evidence="4 5">NBRC 105001</strain>
    </source>
</reference>
<feature type="transmembrane region" description="Helical" evidence="1">
    <location>
        <begin position="33"/>
        <end position="55"/>
    </location>
</feature>
<dbReference type="EMBL" id="MSCP01000005">
    <property type="protein sequence ID" value="PQJ83536.1"/>
    <property type="molecule type" value="Genomic_DNA"/>
</dbReference>
<evidence type="ECO:0000313" key="6">
    <source>
        <dbReference type="Proteomes" id="UP001156660"/>
    </source>
</evidence>
<gene>
    <name evidence="4" type="ORF">BTO23_20555</name>
    <name evidence="3" type="ORF">GCM10007855_37050</name>
</gene>
<accession>A0A2S7X150</accession>
<evidence type="ECO:0000256" key="1">
    <source>
        <dbReference type="SAM" id="Phobius"/>
    </source>
</evidence>
<dbReference type="EMBL" id="BSOU01000014">
    <property type="protein sequence ID" value="GLR76830.1"/>
    <property type="molecule type" value="Genomic_DNA"/>
</dbReference>
<sequence>MQSSVIVDTPSGQEAIEREHRQKAALRAERNRWFAITLSLVFVLFLALAFSWFAFLKANNNKEIVYVKLAPNGSWSIVDYQPQDSQLYFKTTIDSLLSRYTTLRYQVNPSTIAIDWSDAATFMGDTLKSEFLSNRGFNAIEKAANIATSRDTVTIEMRDGIEHYDQITAIQVDGSESEVVRSNIYLTRTTKRMGKTTKEKLVLSLQWQLMDKYELATQSMAFLRLNPIGIVVLSQQLNIERE</sequence>
<dbReference type="GO" id="GO:0016020">
    <property type="term" value="C:membrane"/>
    <property type="evidence" value="ECO:0007669"/>
    <property type="project" value="InterPro"/>
</dbReference>
<evidence type="ECO:0000313" key="4">
    <source>
        <dbReference type="EMBL" id="PQJ83536.1"/>
    </source>
</evidence>
<comment type="caution">
    <text evidence="4">The sequence shown here is derived from an EMBL/GenBank/DDBJ whole genome shotgun (WGS) entry which is preliminary data.</text>
</comment>
<reference evidence="6" key="3">
    <citation type="journal article" date="2019" name="Int. J. Syst. Evol. Microbiol.">
        <title>The Global Catalogue of Microorganisms (GCM) 10K type strain sequencing project: providing services to taxonomists for standard genome sequencing and annotation.</title>
        <authorList>
            <consortium name="The Broad Institute Genomics Platform"/>
            <consortium name="The Broad Institute Genome Sequencing Center for Infectious Disease"/>
            <person name="Wu L."/>
            <person name="Ma J."/>
        </authorList>
    </citation>
    <scope>NUCLEOTIDE SEQUENCE [LARGE SCALE GENOMIC DNA]</scope>
    <source>
        <strain evidence="6">NBRC 105001</strain>
    </source>
</reference>
<dbReference type="AlphaFoldDB" id="A0A2S7X150"/>